<evidence type="ECO:0008006" key="2">
    <source>
        <dbReference type="Google" id="ProtNLM"/>
    </source>
</evidence>
<name>A0A644XRU0_9ZZZZ</name>
<reference evidence="1" key="1">
    <citation type="submission" date="2019-08" db="EMBL/GenBank/DDBJ databases">
        <authorList>
            <person name="Kucharzyk K."/>
            <person name="Murdoch R.W."/>
            <person name="Higgins S."/>
            <person name="Loffler F."/>
        </authorList>
    </citation>
    <scope>NUCLEOTIDE SEQUENCE</scope>
</reference>
<dbReference type="AlphaFoldDB" id="A0A644XRU0"/>
<evidence type="ECO:0000313" key="1">
    <source>
        <dbReference type="EMBL" id="MPM18855.1"/>
    </source>
</evidence>
<gene>
    <name evidence="1" type="ORF">SDC9_65272</name>
</gene>
<sequence length="67" mass="7806">MCSDERNRKAIESYLKYGVKAVAVIRELGYPNRLTLRQWFQSPFMSTLGDIPYFRERSCGSAHRSFA</sequence>
<protein>
    <recommendedName>
        <fullName evidence="2">Transposase</fullName>
    </recommendedName>
</protein>
<organism evidence="1">
    <name type="scientific">bioreactor metagenome</name>
    <dbReference type="NCBI Taxonomy" id="1076179"/>
    <lineage>
        <taxon>unclassified sequences</taxon>
        <taxon>metagenomes</taxon>
        <taxon>ecological metagenomes</taxon>
    </lineage>
</organism>
<comment type="caution">
    <text evidence="1">The sequence shown here is derived from an EMBL/GenBank/DDBJ whole genome shotgun (WGS) entry which is preliminary data.</text>
</comment>
<proteinExistence type="predicted"/>
<accession>A0A644XRU0</accession>
<dbReference type="EMBL" id="VSSQ01003063">
    <property type="protein sequence ID" value="MPM18855.1"/>
    <property type="molecule type" value="Genomic_DNA"/>
</dbReference>